<sequence length="293" mass="32921">MNKLVSLLLICLFISPITHAKADNWFADTPLQSSYSALSADQTLLAWQELQLSLSQNQINEHYWQPIKDAVLSKTQCGKQLISAVSLPASIDVSFINKNSVNNQGYQIKISTEQVTQPLILKLFDENNTLLVTANIPQPTEEYIEFESNDLLSTPKAGIYQLSINDIRYPLIISSFTDTAWVHSNTRRASKSLVVTPPANKIACAPVVMNWQWFDEQYNQIGKHISMQLAPVMPITSTATDSNLQYATKRPATTPSNATWLSAVVSQFEYQGEVKVEYVQRFSLPISTIETYR</sequence>
<keyword evidence="3" id="KW-1185">Reference proteome</keyword>
<reference evidence="2 3" key="1">
    <citation type="submission" date="2018-01" db="EMBL/GenBank/DDBJ databases">
        <title>Whole genome sequencing of Histamine producing bacteria.</title>
        <authorList>
            <person name="Butler K."/>
        </authorList>
    </citation>
    <scope>NUCLEOTIDE SEQUENCE [LARGE SCALE GENOMIC DNA]</scope>
    <source>
        <strain evidence="2 3">JCM 12947</strain>
    </source>
</reference>
<feature type="signal peptide" evidence="1">
    <location>
        <begin position="1"/>
        <end position="20"/>
    </location>
</feature>
<comment type="caution">
    <text evidence="2">The sequence shown here is derived from an EMBL/GenBank/DDBJ whole genome shotgun (WGS) entry which is preliminary data.</text>
</comment>
<gene>
    <name evidence="2" type="ORF">C9J12_09435</name>
</gene>
<evidence type="ECO:0000256" key="1">
    <source>
        <dbReference type="SAM" id="SignalP"/>
    </source>
</evidence>
<dbReference type="Proteomes" id="UP000240987">
    <property type="component" value="Unassembled WGS sequence"/>
</dbReference>
<evidence type="ECO:0000313" key="3">
    <source>
        <dbReference type="Proteomes" id="UP000240987"/>
    </source>
</evidence>
<organism evidence="2 3">
    <name type="scientific">Photobacterium frigidiphilum</name>
    <dbReference type="NCBI Taxonomy" id="264736"/>
    <lineage>
        <taxon>Bacteria</taxon>
        <taxon>Pseudomonadati</taxon>
        <taxon>Pseudomonadota</taxon>
        <taxon>Gammaproteobacteria</taxon>
        <taxon>Vibrionales</taxon>
        <taxon>Vibrionaceae</taxon>
        <taxon>Photobacterium</taxon>
    </lineage>
</organism>
<proteinExistence type="predicted"/>
<dbReference type="EMBL" id="PYMJ01000007">
    <property type="protein sequence ID" value="PSU49197.1"/>
    <property type="molecule type" value="Genomic_DNA"/>
</dbReference>
<name>A0A2T3JJM9_9GAMM</name>
<dbReference type="OrthoDB" id="5914862at2"/>
<dbReference type="Pfam" id="PF11060">
    <property type="entry name" value="DUF2861"/>
    <property type="match status" value="1"/>
</dbReference>
<evidence type="ECO:0000313" key="2">
    <source>
        <dbReference type="EMBL" id="PSU49197.1"/>
    </source>
</evidence>
<protein>
    <recommendedName>
        <fullName evidence="4">DUF2861 domain-containing protein</fullName>
    </recommendedName>
</protein>
<accession>A0A2T3JJM9</accession>
<keyword evidence="1" id="KW-0732">Signal</keyword>
<evidence type="ECO:0008006" key="4">
    <source>
        <dbReference type="Google" id="ProtNLM"/>
    </source>
</evidence>
<dbReference type="InterPro" id="IPR021290">
    <property type="entry name" value="DUF2861"/>
</dbReference>
<feature type="chain" id="PRO_5015625532" description="DUF2861 domain-containing protein" evidence="1">
    <location>
        <begin position="21"/>
        <end position="293"/>
    </location>
</feature>
<dbReference type="AlphaFoldDB" id="A0A2T3JJM9"/>
<dbReference type="RefSeq" id="WP_107242473.1">
    <property type="nucleotide sequence ID" value="NZ_PYMJ01000007.1"/>
</dbReference>